<dbReference type="EMBL" id="VLKI01000018">
    <property type="protein sequence ID" value="TWH81007.1"/>
    <property type="molecule type" value="Genomic_DNA"/>
</dbReference>
<protein>
    <recommendedName>
        <fullName evidence="4">Cell division protein FtsL</fullName>
    </recommendedName>
</protein>
<evidence type="ECO:0000313" key="3">
    <source>
        <dbReference type="Proteomes" id="UP000318667"/>
    </source>
</evidence>
<dbReference type="AlphaFoldDB" id="A0A562JCY2"/>
<keyword evidence="3" id="KW-1185">Reference proteome</keyword>
<accession>A0A562JCY2</accession>
<dbReference type="RefSeq" id="WP_144544925.1">
    <property type="nucleotide sequence ID" value="NZ_CBCSDC010000020.1"/>
</dbReference>
<dbReference type="Pfam" id="PF10883">
    <property type="entry name" value="DUF2681"/>
    <property type="match status" value="1"/>
</dbReference>
<dbReference type="InterPro" id="IPR020274">
    <property type="entry name" value="Uncharacterised_HI1496"/>
</dbReference>
<evidence type="ECO:0000256" key="1">
    <source>
        <dbReference type="SAM" id="Coils"/>
    </source>
</evidence>
<sequence>MIVVISGIVIGIVIVFATDVLPLAKKYNNLVDENKELREENRKLKWEKINLENEVRTANIKTLQEGNKVLSLMSKRIDEKLHTTRIDK</sequence>
<reference evidence="2 3" key="1">
    <citation type="journal article" date="2015" name="Stand. Genomic Sci.">
        <title>Genomic Encyclopedia of Bacterial and Archaeal Type Strains, Phase III: the genomes of soil and plant-associated and newly described type strains.</title>
        <authorList>
            <person name="Whitman W.B."/>
            <person name="Woyke T."/>
            <person name="Klenk H.P."/>
            <person name="Zhou Y."/>
            <person name="Lilburn T.G."/>
            <person name="Beck B.J."/>
            <person name="De Vos P."/>
            <person name="Vandamme P."/>
            <person name="Eisen J.A."/>
            <person name="Garrity G."/>
            <person name="Hugenholtz P."/>
            <person name="Kyrpides N.C."/>
        </authorList>
    </citation>
    <scope>NUCLEOTIDE SEQUENCE [LARGE SCALE GENOMIC DNA]</scope>
    <source>
        <strain evidence="2 3">CGMCC 1.10115</strain>
    </source>
</reference>
<dbReference type="GeneID" id="65405518"/>
<proteinExistence type="predicted"/>
<evidence type="ECO:0008006" key="4">
    <source>
        <dbReference type="Google" id="ProtNLM"/>
    </source>
</evidence>
<gene>
    <name evidence="2" type="ORF">IQ19_04424</name>
</gene>
<organism evidence="2 3">
    <name type="scientific">Cytobacillus oceanisediminis</name>
    <dbReference type="NCBI Taxonomy" id="665099"/>
    <lineage>
        <taxon>Bacteria</taxon>
        <taxon>Bacillati</taxon>
        <taxon>Bacillota</taxon>
        <taxon>Bacilli</taxon>
        <taxon>Bacillales</taxon>
        <taxon>Bacillaceae</taxon>
        <taxon>Cytobacillus</taxon>
    </lineage>
</organism>
<name>A0A562JCY2_9BACI</name>
<dbReference type="Proteomes" id="UP000318667">
    <property type="component" value="Unassembled WGS sequence"/>
</dbReference>
<feature type="coiled-coil region" evidence="1">
    <location>
        <begin position="23"/>
        <end position="61"/>
    </location>
</feature>
<evidence type="ECO:0000313" key="2">
    <source>
        <dbReference type="EMBL" id="TWH81007.1"/>
    </source>
</evidence>
<comment type="caution">
    <text evidence="2">The sequence shown here is derived from an EMBL/GenBank/DDBJ whole genome shotgun (WGS) entry which is preliminary data.</text>
</comment>
<keyword evidence="1" id="KW-0175">Coiled coil</keyword>